<dbReference type="Pfam" id="PF00041">
    <property type="entry name" value="fn3"/>
    <property type="match status" value="1"/>
</dbReference>
<keyword evidence="3" id="KW-0812">Transmembrane</keyword>
<reference evidence="6 7" key="1">
    <citation type="submission" date="2021-06" db="EMBL/GenBank/DDBJ databases">
        <authorList>
            <person name="Palmer J.M."/>
        </authorList>
    </citation>
    <scope>NUCLEOTIDE SEQUENCE [LARGE SCALE GENOMIC DNA]</scope>
    <source>
        <strain evidence="6 7">GA_2019</strain>
        <tissue evidence="6">Muscle</tissue>
    </source>
</reference>
<dbReference type="InterPro" id="IPR003961">
    <property type="entry name" value="FN3_dom"/>
</dbReference>
<dbReference type="InterPro" id="IPR007110">
    <property type="entry name" value="Ig-like_dom"/>
</dbReference>
<accession>A0ABV0PMG7</accession>
<dbReference type="EMBL" id="JAHRIO010080563">
    <property type="protein sequence ID" value="MEQ2184659.1"/>
    <property type="molecule type" value="Genomic_DNA"/>
</dbReference>
<evidence type="ECO:0000313" key="7">
    <source>
        <dbReference type="Proteomes" id="UP001476798"/>
    </source>
</evidence>
<dbReference type="SUPFAM" id="SSF49265">
    <property type="entry name" value="Fibronectin type III"/>
    <property type="match status" value="1"/>
</dbReference>
<proteinExistence type="predicted"/>
<keyword evidence="1" id="KW-0677">Repeat</keyword>
<feature type="domain" description="Fibronectin type-III" evidence="5">
    <location>
        <begin position="247"/>
        <end position="313"/>
    </location>
</feature>
<dbReference type="PROSITE" id="PS50835">
    <property type="entry name" value="IG_LIKE"/>
    <property type="match status" value="1"/>
</dbReference>
<dbReference type="SUPFAM" id="SSF48726">
    <property type="entry name" value="Immunoglobulin"/>
    <property type="match status" value="1"/>
</dbReference>
<organism evidence="6 7">
    <name type="scientific">Goodea atripinnis</name>
    <dbReference type="NCBI Taxonomy" id="208336"/>
    <lineage>
        <taxon>Eukaryota</taxon>
        <taxon>Metazoa</taxon>
        <taxon>Chordata</taxon>
        <taxon>Craniata</taxon>
        <taxon>Vertebrata</taxon>
        <taxon>Euteleostomi</taxon>
        <taxon>Actinopterygii</taxon>
        <taxon>Neopterygii</taxon>
        <taxon>Teleostei</taxon>
        <taxon>Neoteleostei</taxon>
        <taxon>Acanthomorphata</taxon>
        <taxon>Ovalentaria</taxon>
        <taxon>Atherinomorphae</taxon>
        <taxon>Cyprinodontiformes</taxon>
        <taxon>Goodeidae</taxon>
        <taxon>Goodea</taxon>
    </lineage>
</organism>
<evidence type="ECO:0000259" key="5">
    <source>
        <dbReference type="PROSITE" id="PS50853"/>
    </source>
</evidence>
<name>A0ABV0PMG7_9TELE</name>
<dbReference type="PROSITE" id="PS50853">
    <property type="entry name" value="FN3"/>
    <property type="match status" value="2"/>
</dbReference>
<keyword evidence="2" id="KW-0393">Immunoglobulin domain</keyword>
<keyword evidence="3" id="KW-1133">Transmembrane helix</keyword>
<feature type="domain" description="Fibronectin type-III" evidence="5">
    <location>
        <begin position="109"/>
        <end position="205"/>
    </location>
</feature>
<feature type="transmembrane region" description="Helical" evidence="3">
    <location>
        <begin position="209"/>
        <end position="230"/>
    </location>
</feature>
<evidence type="ECO:0000256" key="3">
    <source>
        <dbReference type="SAM" id="Phobius"/>
    </source>
</evidence>
<evidence type="ECO:0000256" key="1">
    <source>
        <dbReference type="ARBA" id="ARBA00022737"/>
    </source>
</evidence>
<dbReference type="InterPro" id="IPR050964">
    <property type="entry name" value="Striated_Muscle_Regulatory"/>
</dbReference>
<evidence type="ECO:0000256" key="2">
    <source>
        <dbReference type="ARBA" id="ARBA00023319"/>
    </source>
</evidence>
<dbReference type="Pfam" id="PF07679">
    <property type="entry name" value="I-set"/>
    <property type="match status" value="1"/>
</dbReference>
<dbReference type="InterPro" id="IPR036179">
    <property type="entry name" value="Ig-like_dom_sf"/>
</dbReference>
<sequence length="313" mass="34747">MRIKRFPKKRIPQKKELEVLQDIADLTVRATDQAVFKCEVSDDKVTGKWLKDGVEVLPSDRIKITHIGSCFVIEGAERTDEGNYTICVTNPVGEDKAVLFIKIVDVPDPPENVKCTGLGEDCATIVWEPPKFDGGAPVKGYLMERKKKGSSRWTKLNFDVYESTTYEAKRMIEGVLYEMRVFAVNSIGLSQPSLNSKPFMPIGKFHNCVHFLSLYLSLPVSLTLLLVMPLTDSLECLVLSPSAPTSEPTRLMVHDVTDSTCTLRWLAPEKIGAGGLDGYLIEYCKEGGMIVPHCVMATTMVVVVLTTKANSKR</sequence>
<dbReference type="Gene3D" id="2.60.40.10">
    <property type="entry name" value="Immunoglobulins"/>
    <property type="match status" value="3"/>
</dbReference>
<dbReference type="SMART" id="SM00060">
    <property type="entry name" value="FN3"/>
    <property type="match status" value="2"/>
</dbReference>
<evidence type="ECO:0000313" key="6">
    <source>
        <dbReference type="EMBL" id="MEQ2184659.1"/>
    </source>
</evidence>
<dbReference type="PANTHER" id="PTHR13817">
    <property type="entry name" value="TITIN"/>
    <property type="match status" value="1"/>
</dbReference>
<comment type="caution">
    <text evidence="6">The sequence shown here is derived from an EMBL/GenBank/DDBJ whole genome shotgun (WGS) entry which is preliminary data.</text>
</comment>
<evidence type="ECO:0008006" key="8">
    <source>
        <dbReference type="Google" id="ProtNLM"/>
    </source>
</evidence>
<gene>
    <name evidence="6" type="ORF">GOODEAATRI_010307</name>
</gene>
<keyword evidence="3" id="KW-0472">Membrane</keyword>
<evidence type="ECO:0000259" key="4">
    <source>
        <dbReference type="PROSITE" id="PS50835"/>
    </source>
</evidence>
<feature type="domain" description="Ig-like" evidence="4">
    <location>
        <begin position="12"/>
        <end position="99"/>
    </location>
</feature>
<protein>
    <recommendedName>
        <fullName evidence="8">Myosin-binding protein C fast-type</fullName>
    </recommendedName>
</protein>
<dbReference type="InterPro" id="IPR036116">
    <property type="entry name" value="FN3_sf"/>
</dbReference>
<dbReference type="Proteomes" id="UP001476798">
    <property type="component" value="Unassembled WGS sequence"/>
</dbReference>
<dbReference type="PANTHER" id="PTHR13817:SF43">
    <property type="entry name" value="MYOSIN-BINDING PROTEIN C, FAST-TYPE"/>
    <property type="match status" value="1"/>
</dbReference>
<keyword evidence="7" id="KW-1185">Reference proteome</keyword>
<dbReference type="InterPro" id="IPR013098">
    <property type="entry name" value="Ig_I-set"/>
</dbReference>
<dbReference type="InterPro" id="IPR013783">
    <property type="entry name" value="Ig-like_fold"/>
</dbReference>
<feature type="transmembrane region" description="Helical" evidence="3">
    <location>
        <begin position="289"/>
        <end position="307"/>
    </location>
</feature>
<dbReference type="CDD" id="cd00063">
    <property type="entry name" value="FN3"/>
    <property type="match status" value="2"/>
</dbReference>